<evidence type="ECO:0000313" key="10">
    <source>
        <dbReference type="EMBL" id="GAQ81603.1"/>
    </source>
</evidence>
<organism evidence="10 11">
    <name type="scientific">Klebsormidium nitens</name>
    <name type="common">Green alga</name>
    <name type="synonym">Ulothrix nitens</name>
    <dbReference type="NCBI Taxonomy" id="105231"/>
    <lineage>
        <taxon>Eukaryota</taxon>
        <taxon>Viridiplantae</taxon>
        <taxon>Streptophyta</taxon>
        <taxon>Klebsormidiophyceae</taxon>
        <taxon>Klebsormidiales</taxon>
        <taxon>Klebsormidiaceae</taxon>
        <taxon>Klebsormidium</taxon>
    </lineage>
</organism>
<evidence type="ECO:0000256" key="4">
    <source>
        <dbReference type="ARBA" id="ARBA00022692"/>
    </source>
</evidence>
<comment type="function">
    <text evidence="8 9">Component of the signal peptidase complex (SPC) which catalyzes the cleavage of N-terminal signal sequences from nascent proteins as they are translocated into the lumen of the endoplasmic reticulum. Enhances the enzymatic activity of SPC and facilitates the interactions between different components of the translocation site.</text>
</comment>
<keyword evidence="7 9" id="KW-0472">Membrane</keyword>
<dbReference type="GO" id="GO:0006465">
    <property type="term" value="P:signal peptide processing"/>
    <property type="evidence" value="ECO:0000318"/>
    <property type="project" value="GO_Central"/>
</dbReference>
<gene>
    <name evidence="10" type="ORF">KFL_000850190</name>
</gene>
<dbReference type="GO" id="GO:0045047">
    <property type="term" value="P:protein targeting to ER"/>
    <property type="evidence" value="ECO:0000318"/>
    <property type="project" value="GO_Central"/>
</dbReference>
<keyword evidence="4 9" id="KW-0812">Transmembrane</keyword>
<evidence type="ECO:0000256" key="6">
    <source>
        <dbReference type="ARBA" id="ARBA00022989"/>
    </source>
</evidence>
<evidence type="ECO:0000256" key="1">
    <source>
        <dbReference type="ARBA" id="ARBA00004477"/>
    </source>
</evidence>
<accession>A0A1Y1HTZ6</accession>
<dbReference type="Proteomes" id="UP000054558">
    <property type="component" value="Unassembled WGS sequence"/>
</dbReference>
<dbReference type="InterPro" id="IPR009582">
    <property type="entry name" value="Spc2/SPCS2"/>
</dbReference>
<dbReference type="GO" id="GO:0008233">
    <property type="term" value="F:peptidase activity"/>
    <property type="evidence" value="ECO:0007669"/>
    <property type="project" value="UniProtKB-UniRule"/>
</dbReference>
<proteinExistence type="inferred from homology"/>
<evidence type="ECO:0000256" key="9">
    <source>
        <dbReference type="RuleBase" id="RU368033"/>
    </source>
</evidence>
<dbReference type="GO" id="GO:0005787">
    <property type="term" value="C:signal peptidase complex"/>
    <property type="evidence" value="ECO:0000318"/>
    <property type="project" value="GO_Central"/>
</dbReference>
<dbReference type="PANTHER" id="PTHR13085">
    <property type="entry name" value="MICROSOMAL SIGNAL PEPTIDASE 25 KDA SUBUNIT"/>
    <property type="match status" value="1"/>
</dbReference>
<evidence type="ECO:0000256" key="2">
    <source>
        <dbReference type="ARBA" id="ARBA00007324"/>
    </source>
</evidence>
<comment type="subcellular location">
    <subcellularLocation>
        <location evidence="1 9">Endoplasmic reticulum membrane</location>
        <topology evidence="1 9">Multi-pass membrane protein</topology>
    </subcellularLocation>
</comment>
<reference evidence="10 11" key="1">
    <citation type="journal article" date="2014" name="Nat. Commun.">
        <title>Klebsormidium flaccidum genome reveals primary factors for plant terrestrial adaptation.</title>
        <authorList>
            <person name="Hori K."/>
            <person name="Maruyama F."/>
            <person name="Fujisawa T."/>
            <person name="Togashi T."/>
            <person name="Yamamoto N."/>
            <person name="Seo M."/>
            <person name="Sato S."/>
            <person name="Yamada T."/>
            <person name="Mori H."/>
            <person name="Tajima N."/>
            <person name="Moriyama T."/>
            <person name="Ikeuchi M."/>
            <person name="Watanabe M."/>
            <person name="Wada H."/>
            <person name="Kobayashi K."/>
            <person name="Saito M."/>
            <person name="Masuda T."/>
            <person name="Sasaki-Sekimoto Y."/>
            <person name="Mashiguchi K."/>
            <person name="Awai K."/>
            <person name="Shimojima M."/>
            <person name="Masuda S."/>
            <person name="Iwai M."/>
            <person name="Nobusawa T."/>
            <person name="Narise T."/>
            <person name="Kondo S."/>
            <person name="Saito H."/>
            <person name="Sato R."/>
            <person name="Murakawa M."/>
            <person name="Ihara Y."/>
            <person name="Oshima-Yamada Y."/>
            <person name="Ohtaka K."/>
            <person name="Satoh M."/>
            <person name="Sonobe K."/>
            <person name="Ishii M."/>
            <person name="Ohtani R."/>
            <person name="Kanamori-Sato M."/>
            <person name="Honoki R."/>
            <person name="Miyazaki D."/>
            <person name="Mochizuki H."/>
            <person name="Umetsu J."/>
            <person name="Higashi K."/>
            <person name="Shibata D."/>
            <person name="Kamiya Y."/>
            <person name="Sato N."/>
            <person name="Nakamura Y."/>
            <person name="Tabata S."/>
            <person name="Ida S."/>
            <person name="Kurokawa K."/>
            <person name="Ohta H."/>
        </authorList>
    </citation>
    <scope>NUCLEOTIDE SEQUENCE [LARGE SCALE GENOMIC DNA]</scope>
    <source>
        <strain evidence="10 11">NIES-2285</strain>
    </source>
</reference>
<evidence type="ECO:0000313" key="11">
    <source>
        <dbReference type="Proteomes" id="UP000054558"/>
    </source>
</evidence>
<dbReference type="PANTHER" id="PTHR13085:SF0">
    <property type="entry name" value="SIGNAL PEPTIDASE COMPLEX SUBUNIT 2"/>
    <property type="match status" value="1"/>
</dbReference>
<dbReference type="AlphaFoldDB" id="A0A1Y1HTZ6"/>
<name>A0A1Y1HTZ6_KLENI</name>
<feature type="transmembrane region" description="Helical" evidence="9">
    <location>
        <begin position="47"/>
        <end position="66"/>
    </location>
</feature>
<keyword evidence="6 9" id="KW-1133">Transmembrane helix</keyword>
<protein>
    <recommendedName>
        <fullName evidence="3 9">Signal peptidase complex subunit 2</fullName>
    </recommendedName>
</protein>
<dbReference type="OMA" id="INKWDGT"/>
<dbReference type="OrthoDB" id="29558at2759"/>
<evidence type="ECO:0000256" key="8">
    <source>
        <dbReference type="ARBA" id="ARBA00045608"/>
    </source>
</evidence>
<dbReference type="STRING" id="105231.A0A1Y1HTZ6"/>
<keyword evidence="5 9" id="KW-0256">Endoplasmic reticulum</keyword>
<sequence>MDASGPSKDKAKGINLLDSFAVKRHLDEVATEAIIDRGYLEDVFFSNVRIAIGLASCGVACLAQFYPQKFPANVTLLMVCIGIYILLNLALQFLAIFKEKNHILFTHPKTGSYTTTGLAVSSKLPRFSSQYTLRIGSSEPNSVSARPAVEMTRSITEWFTGDGILAEKEYWKAVEQLLDEYEGSAKKRR</sequence>
<dbReference type="EMBL" id="DF237034">
    <property type="protein sequence ID" value="GAQ81603.1"/>
    <property type="molecule type" value="Genomic_DNA"/>
</dbReference>
<evidence type="ECO:0000256" key="5">
    <source>
        <dbReference type="ARBA" id="ARBA00022824"/>
    </source>
</evidence>
<dbReference type="Pfam" id="PF06703">
    <property type="entry name" value="SPC25"/>
    <property type="match status" value="1"/>
</dbReference>
<evidence type="ECO:0000256" key="3">
    <source>
        <dbReference type="ARBA" id="ARBA00017057"/>
    </source>
</evidence>
<comment type="similarity">
    <text evidence="2 9">Belongs to the SPCS2 family.</text>
</comment>
<evidence type="ECO:0000256" key="7">
    <source>
        <dbReference type="ARBA" id="ARBA00023136"/>
    </source>
</evidence>
<keyword evidence="11" id="KW-1185">Reference proteome</keyword>
<feature type="transmembrane region" description="Helical" evidence="9">
    <location>
        <begin position="72"/>
        <end position="97"/>
    </location>
</feature>